<gene>
    <name evidence="5" type="ORF">PW52_00105</name>
</gene>
<dbReference type="PROSITE" id="PS51257">
    <property type="entry name" value="PROKAR_LIPOPROTEIN"/>
    <property type="match status" value="1"/>
</dbReference>
<feature type="signal peptide" evidence="4">
    <location>
        <begin position="1"/>
        <end position="20"/>
    </location>
</feature>
<proteinExistence type="inferred from homology"/>
<dbReference type="NCBIfam" id="NF012211">
    <property type="entry name" value="tand_rpt_95"/>
    <property type="match status" value="3"/>
</dbReference>
<protein>
    <recommendedName>
        <fullName evidence="7">Endonuclease I</fullName>
    </recommendedName>
</protein>
<evidence type="ECO:0000256" key="4">
    <source>
        <dbReference type="SAM" id="SignalP"/>
    </source>
</evidence>
<dbReference type="Gene3D" id="2.60.40.2810">
    <property type="match status" value="1"/>
</dbReference>
<dbReference type="AlphaFoldDB" id="A0A0D7WDX6"/>
<sequence length="542" mass="59582">MKYFYLIVVMLLLVSCGSDDSVTVNPPVAVNDTVTVTENQSVNIYALENDDLKSNASINRYDDESVNGGTIYLAQNGYFVYTPETGFVGTDTFTYTICDILSTPNCSTATITITVTDEGDAIAADDTYEVVETNAVTFDVRENDALLDGAELTSIDSSQTNGTVVLNSDLTITYTANNGFSGNDTFTYSLCDNDLTPTCVTGTVKITVIDEGNPEVLDDAFNIGENSSATILNVLSNDVVIDDAEIDSIDSTSTSGIVVLNTDGTISYTPAANFTGEDSFTYTLCDDDATPTCLTATVNLNVITPIAFNVPATLTDYYQGVVFTADGDIMMSELERLTGNKHTTVLVYTDRHDYLYDADEDMSNTDNVILMYTGESRYWREYQSPLNSYTPQTFNTEHIYPQSKFEGGEGGDEKDELVKADLHHLRVADASINSQRSNHPYGEGDGSSTYNSYNSEWFPGDDWKGDVARMIMYVNMYHGEDFSKVGSLELFLKWNAEDPVSDFEKQRNNVIYGAQGNRNPFIDNPYLATLIWGGDAAENTWE</sequence>
<evidence type="ECO:0000256" key="2">
    <source>
        <dbReference type="ARBA" id="ARBA00022722"/>
    </source>
</evidence>
<evidence type="ECO:0000256" key="3">
    <source>
        <dbReference type="ARBA" id="ARBA00022801"/>
    </source>
</evidence>
<dbReference type="EMBL" id="JTDW01000001">
    <property type="protein sequence ID" value="KJD36903.1"/>
    <property type="molecule type" value="Genomic_DNA"/>
</dbReference>
<keyword evidence="3" id="KW-0378">Hydrolase</keyword>
<dbReference type="Gene3D" id="2.60.40.3440">
    <property type="match status" value="2"/>
</dbReference>
<dbReference type="RefSeq" id="WP_044630899.1">
    <property type="nucleotide sequence ID" value="NZ_JTDW01000001.1"/>
</dbReference>
<dbReference type="PANTHER" id="PTHR33607:SF2">
    <property type="entry name" value="ENDONUCLEASE-1"/>
    <property type="match status" value="1"/>
</dbReference>
<dbReference type="InterPro" id="IPR044925">
    <property type="entry name" value="His-Me_finger_sf"/>
</dbReference>
<name>A0A0D7WDX6_9FLAO</name>
<evidence type="ECO:0008006" key="7">
    <source>
        <dbReference type="Google" id="ProtNLM"/>
    </source>
</evidence>
<organism evidence="5 6">
    <name type="scientific">Neotamlana sedimentorum</name>
    <dbReference type="NCBI Taxonomy" id="1435349"/>
    <lineage>
        <taxon>Bacteria</taxon>
        <taxon>Pseudomonadati</taxon>
        <taxon>Bacteroidota</taxon>
        <taxon>Flavobacteriia</taxon>
        <taxon>Flavobacteriales</taxon>
        <taxon>Flavobacteriaceae</taxon>
        <taxon>Neotamlana</taxon>
    </lineage>
</organism>
<evidence type="ECO:0000256" key="1">
    <source>
        <dbReference type="ARBA" id="ARBA00006429"/>
    </source>
</evidence>
<feature type="chain" id="PRO_5002325913" description="Endonuclease I" evidence="4">
    <location>
        <begin position="21"/>
        <end position="542"/>
    </location>
</feature>
<evidence type="ECO:0000313" key="5">
    <source>
        <dbReference type="EMBL" id="KJD36903.1"/>
    </source>
</evidence>
<comment type="caution">
    <text evidence="5">The sequence shown here is derived from an EMBL/GenBank/DDBJ whole genome shotgun (WGS) entry which is preliminary data.</text>
</comment>
<dbReference type="Pfam" id="PF04231">
    <property type="entry name" value="Endonuclease_1"/>
    <property type="match status" value="1"/>
</dbReference>
<dbReference type="Pfam" id="PF17963">
    <property type="entry name" value="Big_9"/>
    <property type="match status" value="3"/>
</dbReference>
<dbReference type="GO" id="GO:0004518">
    <property type="term" value="F:nuclease activity"/>
    <property type="evidence" value="ECO:0007669"/>
    <property type="project" value="UniProtKB-KW"/>
</dbReference>
<evidence type="ECO:0000313" key="6">
    <source>
        <dbReference type="Proteomes" id="UP000032578"/>
    </source>
</evidence>
<dbReference type="Proteomes" id="UP000032578">
    <property type="component" value="Unassembled WGS sequence"/>
</dbReference>
<dbReference type="STRING" id="1435349.PW52_00105"/>
<reference evidence="5 6" key="1">
    <citation type="submission" date="2014-11" db="EMBL/GenBank/DDBJ databases">
        <title>Tamlana sedimentorum sp. nov., isolated from shallow sand sediments of the Sea of Japan.</title>
        <authorList>
            <person name="Romanenko L.A."/>
        </authorList>
    </citation>
    <scope>NUCLEOTIDE SEQUENCE [LARGE SCALE GENOMIC DNA]</scope>
    <source>
        <strain evidence="5 6">JCM 19808</strain>
    </source>
</reference>
<keyword evidence="4" id="KW-0732">Signal</keyword>
<keyword evidence="6" id="KW-1185">Reference proteome</keyword>
<dbReference type="PATRIC" id="fig|1435349.4.peg.22"/>
<accession>A0A0D7WDX6</accession>
<dbReference type="GO" id="GO:0016787">
    <property type="term" value="F:hydrolase activity"/>
    <property type="evidence" value="ECO:0007669"/>
    <property type="project" value="UniProtKB-KW"/>
</dbReference>
<dbReference type="SUPFAM" id="SSF54060">
    <property type="entry name" value="His-Me finger endonucleases"/>
    <property type="match status" value="1"/>
</dbReference>
<keyword evidence="2" id="KW-0540">Nuclease</keyword>
<comment type="similarity">
    <text evidence="1">Belongs to the EndA/NucM nuclease family.</text>
</comment>
<dbReference type="PANTHER" id="PTHR33607">
    <property type="entry name" value="ENDONUCLEASE-1"/>
    <property type="match status" value="1"/>
</dbReference>
<dbReference type="InterPro" id="IPR007346">
    <property type="entry name" value="Endonuclease-I"/>
</dbReference>
<dbReference type="OrthoDB" id="9805017at2"/>